<evidence type="ECO:0000259" key="3">
    <source>
        <dbReference type="Pfam" id="PF10421"/>
    </source>
</evidence>
<dbReference type="GO" id="GO:0045071">
    <property type="term" value="P:negative regulation of viral genome replication"/>
    <property type="evidence" value="ECO:0007669"/>
    <property type="project" value="TreeGrafter"/>
</dbReference>
<evidence type="ECO:0000256" key="1">
    <source>
        <dbReference type="ARBA" id="ARBA00022884"/>
    </source>
</evidence>
<dbReference type="Gene3D" id="1.10.1410.20">
    <property type="entry name" value="2'-5'-oligoadenylate synthetase 1, domain 2"/>
    <property type="match status" value="1"/>
</dbReference>
<organism evidence="4 5">
    <name type="scientific">Chinchilla lanigera</name>
    <name type="common">Long-tailed chinchilla</name>
    <name type="synonym">Chinchilla villidera</name>
    <dbReference type="NCBI Taxonomy" id="34839"/>
    <lineage>
        <taxon>Eukaryota</taxon>
        <taxon>Metazoa</taxon>
        <taxon>Chordata</taxon>
        <taxon>Craniata</taxon>
        <taxon>Vertebrata</taxon>
        <taxon>Euteleostomi</taxon>
        <taxon>Mammalia</taxon>
        <taxon>Eutheria</taxon>
        <taxon>Euarchontoglires</taxon>
        <taxon>Glires</taxon>
        <taxon>Rodentia</taxon>
        <taxon>Hystricomorpha</taxon>
        <taxon>Chinchillidae</taxon>
        <taxon>Chinchilla</taxon>
    </lineage>
</organism>
<dbReference type="Proteomes" id="UP000694398">
    <property type="component" value="Unassembled WGS sequence"/>
</dbReference>
<evidence type="ECO:0000313" key="5">
    <source>
        <dbReference type="Proteomes" id="UP000694398"/>
    </source>
</evidence>
<accession>A0A8C2W5Y3</accession>
<dbReference type="PANTHER" id="PTHR11258:SF4">
    <property type="entry name" value="2'-5'-OLIGOADENYLATE SYNTHASE 3"/>
    <property type="match status" value="1"/>
</dbReference>
<dbReference type="GO" id="GO:0001730">
    <property type="term" value="F:2'-5'-oligoadenylate synthetase activity"/>
    <property type="evidence" value="ECO:0007669"/>
    <property type="project" value="TreeGrafter"/>
</dbReference>
<dbReference type="SUPFAM" id="SSF81631">
    <property type="entry name" value="PAP/OAS1 substrate-binding domain"/>
    <property type="match status" value="1"/>
</dbReference>
<name>A0A8C2W5Y3_CHILA</name>
<dbReference type="GO" id="GO:0051607">
    <property type="term" value="P:defense response to virus"/>
    <property type="evidence" value="ECO:0007669"/>
    <property type="project" value="TreeGrafter"/>
</dbReference>
<dbReference type="PROSITE" id="PS00833">
    <property type="entry name" value="25A_SYNTH_2"/>
    <property type="match status" value="1"/>
</dbReference>
<dbReference type="Pfam" id="PF10421">
    <property type="entry name" value="OAS1_C"/>
    <property type="match status" value="1"/>
</dbReference>
<reference evidence="4" key="1">
    <citation type="submission" date="2025-08" db="UniProtKB">
        <authorList>
            <consortium name="Ensembl"/>
        </authorList>
    </citation>
    <scope>IDENTIFICATION</scope>
</reference>
<dbReference type="GeneTree" id="ENSGT00510000046406"/>
<feature type="domain" description="2'-5'-oligoadenylate synthetase 1" evidence="3">
    <location>
        <begin position="35"/>
        <end position="127"/>
    </location>
</feature>
<sequence length="129" mass="14134">KICKGQGSLTPSMSWSSSPCTPGSRVGRTPNSAWRGGFCTVLELVSQYRQLCVYWTVSYSAEDQAVGDFLKQQLQRPRPIILDPADPTGNLGLSARWDLLATEAAACMEARCCMGKDGTPIQPWPVRVR</sequence>
<dbReference type="Ensembl" id="ENSCLAT00000022925.1">
    <property type="protein sequence ID" value="ENSCLAP00000022716.1"/>
    <property type="gene ID" value="ENSCLAG00000015572.1"/>
</dbReference>
<dbReference type="GO" id="GO:0005654">
    <property type="term" value="C:nucleoplasm"/>
    <property type="evidence" value="ECO:0007669"/>
    <property type="project" value="TreeGrafter"/>
</dbReference>
<reference evidence="4" key="2">
    <citation type="submission" date="2025-09" db="UniProtKB">
        <authorList>
            <consortium name="Ensembl"/>
        </authorList>
    </citation>
    <scope>IDENTIFICATION</scope>
</reference>
<dbReference type="GO" id="GO:0003725">
    <property type="term" value="F:double-stranded RNA binding"/>
    <property type="evidence" value="ECO:0007669"/>
    <property type="project" value="TreeGrafter"/>
</dbReference>
<feature type="region of interest" description="Disordered" evidence="2">
    <location>
        <begin position="1"/>
        <end position="27"/>
    </location>
</feature>
<evidence type="ECO:0000313" key="4">
    <source>
        <dbReference type="Ensembl" id="ENSCLAP00000022716.1"/>
    </source>
</evidence>
<protein>
    <recommendedName>
        <fullName evidence="3">2'-5'-oligoadenylate synthetase 1 domain-containing protein</fullName>
    </recommendedName>
</protein>
<keyword evidence="5" id="KW-1185">Reference proteome</keyword>
<evidence type="ECO:0000256" key="2">
    <source>
        <dbReference type="SAM" id="MobiDB-lite"/>
    </source>
</evidence>
<dbReference type="GO" id="GO:0005829">
    <property type="term" value="C:cytosol"/>
    <property type="evidence" value="ECO:0007669"/>
    <property type="project" value="TreeGrafter"/>
</dbReference>
<proteinExistence type="predicted"/>
<keyword evidence="1" id="KW-0694">RNA-binding</keyword>
<feature type="compositionally biased region" description="Low complexity" evidence="2">
    <location>
        <begin position="8"/>
        <end position="24"/>
    </location>
</feature>
<dbReference type="InterPro" id="IPR006117">
    <property type="entry name" value="2-5OAS_C_CS"/>
</dbReference>
<dbReference type="PANTHER" id="PTHR11258">
    <property type="entry name" value="2-5 OLIGOADENYLATE SYNTHETASE"/>
    <property type="match status" value="1"/>
</dbReference>
<dbReference type="GO" id="GO:0016020">
    <property type="term" value="C:membrane"/>
    <property type="evidence" value="ECO:0007669"/>
    <property type="project" value="TreeGrafter"/>
</dbReference>
<dbReference type="AlphaFoldDB" id="A0A8C2W5Y3"/>
<dbReference type="InterPro" id="IPR018952">
    <property type="entry name" value="2-5-oligoAdlate_synth_1_dom2/C"/>
</dbReference>